<feature type="compositionally biased region" description="Basic and acidic residues" evidence="1">
    <location>
        <begin position="446"/>
        <end position="465"/>
    </location>
</feature>
<feature type="compositionally biased region" description="Low complexity" evidence="1">
    <location>
        <begin position="575"/>
        <end position="602"/>
    </location>
</feature>
<sequence>MSSLPSTSSNSSPSSSNSHSAYINGNAYVDEIIYTSQRDNKLSHGTLQWIPYDELEGVKELAKNDYSSVSVAKWIKKKKQGVFKKMSGGKAQNEVVVSVKTLFNSKFVSKEFIEEFKRHFDNDTSAAKTSSIYGFTRTPSSDLAIIATYYPSNLYAYLSSHTLTPLHKLRLLHTIATRLSTLHNSNLSHRAVHGGNVLVDEGNNEENETCSAELVDFGIPWTDGGVFGVPEYVDPSVIVGGSNAWDQADVFAFGIIMWEVAYGRFFSDEVGKVIHKPFIKESHNNAGTSSTATNSFHRSIYSHLIALIDDTIPPLYASLIRRCWHPLSSRRPSSEELAKTLNVFVKSLESRDSYPEIRSQFDENWNQGQVKSEAFANGWNGSKRKTFISIEKWDGWSEIVKKWEEEEAYSKSRNSEEITASCTSKDDETDDADTINGGQELMSDDNLSRVEHGGDSDEEHNKVTGRDIHVTLSLDAQSSKLTSAADNVDAGSSTSNSQSSAVPTNDDTKTSSALSDADNVQQETEISKGDANFATGDWVDVNAELKNMQTEGVTDDQMKKAYKGKTKHKRTPNASKSEGSHSGFSSPAASISRLLSHSVSSIDLKRNANEGKASKSKTVKLKDADDTSHDSAENESGGKVLSYTYIPLCWFASFPPNNTHDYFVDSSNAKQVKR</sequence>
<feature type="region of interest" description="Disordered" evidence="1">
    <location>
        <begin position="1"/>
        <end position="20"/>
    </location>
</feature>
<feature type="non-terminal residue" evidence="3">
    <location>
        <position position="674"/>
    </location>
</feature>
<feature type="compositionally biased region" description="Basic and acidic residues" evidence="1">
    <location>
        <begin position="407"/>
        <end position="416"/>
    </location>
</feature>
<organism evidence="3 4">
    <name type="scientific">Paraglomus occultum</name>
    <dbReference type="NCBI Taxonomy" id="144539"/>
    <lineage>
        <taxon>Eukaryota</taxon>
        <taxon>Fungi</taxon>
        <taxon>Fungi incertae sedis</taxon>
        <taxon>Mucoromycota</taxon>
        <taxon>Glomeromycotina</taxon>
        <taxon>Glomeromycetes</taxon>
        <taxon>Paraglomerales</taxon>
        <taxon>Paraglomeraceae</taxon>
        <taxon>Paraglomus</taxon>
    </lineage>
</organism>
<feature type="compositionally biased region" description="Basic and acidic residues" evidence="1">
    <location>
        <begin position="620"/>
        <end position="632"/>
    </location>
</feature>
<comment type="caution">
    <text evidence="3">The sequence shown here is derived from an EMBL/GenBank/DDBJ whole genome shotgun (WGS) entry which is preliminary data.</text>
</comment>
<dbReference type="PANTHER" id="PTHR44329">
    <property type="entry name" value="SERINE/THREONINE-PROTEIN KINASE TNNI3K-RELATED"/>
    <property type="match status" value="1"/>
</dbReference>
<keyword evidence="4" id="KW-1185">Reference proteome</keyword>
<accession>A0A9N9CVN2</accession>
<dbReference type="Pfam" id="PF07714">
    <property type="entry name" value="PK_Tyr_Ser-Thr"/>
    <property type="match status" value="1"/>
</dbReference>
<name>A0A9N9CVN2_9GLOM</name>
<dbReference type="Proteomes" id="UP000789572">
    <property type="component" value="Unassembled WGS sequence"/>
</dbReference>
<dbReference type="InterPro" id="IPR051681">
    <property type="entry name" value="Ser/Thr_Kinases-Pseudokinases"/>
</dbReference>
<dbReference type="GO" id="GO:0004674">
    <property type="term" value="F:protein serine/threonine kinase activity"/>
    <property type="evidence" value="ECO:0007669"/>
    <property type="project" value="TreeGrafter"/>
</dbReference>
<feature type="compositionally biased region" description="Basic and acidic residues" evidence="1">
    <location>
        <begin position="603"/>
        <end position="613"/>
    </location>
</feature>
<dbReference type="SUPFAM" id="SSF56112">
    <property type="entry name" value="Protein kinase-like (PK-like)"/>
    <property type="match status" value="1"/>
</dbReference>
<dbReference type="InterPro" id="IPR000719">
    <property type="entry name" value="Prot_kinase_dom"/>
</dbReference>
<dbReference type="OrthoDB" id="10261027at2759"/>
<dbReference type="AlphaFoldDB" id="A0A9N9CVN2"/>
<dbReference type="EMBL" id="CAJVPJ010002274">
    <property type="protein sequence ID" value="CAG8617362.1"/>
    <property type="molecule type" value="Genomic_DNA"/>
</dbReference>
<feature type="domain" description="Protein kinase" evidence="2">
    <location>
        <begin position="55"/>
        <end position="345"/>
    </location>
</feature>
<evidence type="ECO:0000313" key="4">
    <source>
        <dbReference type="Proteomes" id="UP000789572"/>
    </source>
</evidence>
<dbReference type="Gene3D" id="1.10.510.10">
    <property type="entry name" value="Transferase(Phosphotransferase) domain 1"/>
    <property type="match status" value="1"/>
</dbReference>
<evidence type="ECO:0000313" key="3">
    <source>
        <dbReference type="EMBL" id="CAG8617362.1"/>
    </source>
</evidence>
<dbReference type="InterPro" id="IPR011009">
    <property type="entry name" value="Kinase-like_dom_sf"/>
</dbReference>
<dbReference type="PROSITE" id="PS50011">
    <property type="entry name" value="PROTEIN_KINASE_DOM"/>
    <property type="match status" value="1"/>
</dbReference>
<dbReference type="InterPro" id="IPR001245">
    <property type="entry name" value="Ser-Thr/Tyr_kinase_cat_dom"/>
</dbReference>
<protein>
    <submittedName>
        <fullName evidence="3">7244_t:CDS:1</fullName>
    </submittedName>
</protein>
<feature type="region of interest" description="Disordered" evidence="1">
    <location>
        <begin position="407"/>
        <end position="465"/>
    </location>
</feature>
<feature type="compositionally biased region" description="Polar residues" evidence="1">
    <location>
        <begin position="501"/>
        <end position="524"/>
    </location>
</feature>
<evidence type="ECO:0000259" key="2">
    <source>
        <dbReference type="PROSITE" id="PS50011"/>
    </source>
</evidence>
<proteinExistence type="predicted"/>
<gene>
    <name evidence="3" type="ORF">POCULU_LOCUS8251</name>
</gene>
<feature type="region of interest" description="Disordered" evidence="1">
    <location>
        <begin position="483"/>
        <end position="531"/>
    </location>
</feature>
<feature type="compositionally biased region" description="Basic residues" evidence="1">
    <location>
        <begin position="560"/>
        <end position="571"/>
    </location>
</feature>
<evidence type="ECO:0000256" key="1">
    <source>
        <dbReference type="SAM" id="MobiDB-lite"/>
    </source>
</evidence>
<reference evidence="3" key="1">
    <citation type="submission" date="2021-06" db="EMBL/GenBank/DDBJ databases">
        <authorList>
            <person name="Kallberg Y."/>
            <person name="Tangrot J."/>
            <person name="Rosling A."/>
        </authorList>
    </citation>
    <scope>NUCLEOTIDE SEQUENCE</scope>
    <source>
        <strain evidence="3">IA702</strain>
    </source>
</reference>
<dbReference type="GO" id="GO:0005524">
    <property type="term" value="F:ATP binding"/>
    <property type="evidence" value="ECO:0007669"/>
    <property type="project" value="InterPro"/>
</dbReference>
<feature type="region of interest" description="Disordered" evidence="1">
    <location>
        <begin position="549"/>
        <end position="636"/>
    </location>
</feature>